<dbReference type="InterPro" id="IPR000119">
    <property type="entry name" value="Hist_DNA-bd"/>
</dbReference>
<dbReference type="InterPro" id="IPR010992">
    <property type="entry name" value="IHF-like_DNA-bd_dom_sf"/>
</dbReference>
<accession>F3QTG6</accession>
<keyword evidence="4 6" id="KW-0238">DNA-binding</keyword>
<reference evidence="6 7" key="1">
    <citation type="submission" date="2011-02" db="EMBL/GenBank/DDBJ databases">
        <authorList>
            <person name="Weinstock G."/>
            <person name="Sodergren E."/>
            <person name="Clifton S."/>
            <person name="Fulton L."/>
            <person name="Fulton B."/>
            <person name="Courtney L."/>
            <person name="Fronick C."/>
            <person name="Harrison M."/>
            <person name="Strong C."/>
            <person name="Farmer C."/>
            <person name="Delahaunty K."/>
            <person name="Markovic C."/>
            <person name="Hall O."/>
            <person name="Minx P."/>
            <person name="Tomlinson C."/>
            <person name="Mitreva M."/>
            <person name="Hou S."/>
            <person name="Chen J."/>
            <person name="Wollam A."/>
            <person name="Pepin K.H."/>
            <person name="Johnson M."/>
            <person name="Bhonagiri V."/>
            <person name="Zhang X."/>
            <person name="Suruliraj S."/>
            <person name="Warren W."/>
            <person name="Chinwalla A."/>
            <person name="Mardis E.R."/>
            <person name="Wilson R.K."/>
        </authorList>
    </citation>
    <scope>NUCLEOTIDE SEQUENCE [LARGE SCALE GENOMIC DNA]</scope>
    <source>
        <strain evidence="6 7">YIT 11841</strain>
    </source>
</reference>
<dbReference type="AlphaFoldDB" id="F3QTG6"/>
<dbReference type="GO" id="GO:0030261">
    <property type="term" value="P:chromosome condensation"/>
    <property type="evidence" value="ECO:0007669"/>
    <property type="project" value="UniProtKB-KW"/>
</dbReference>
<comment type="similarity">
    <text evidence="2 5">Belongs to the bacterial histone-like protein family.</text>
</comment>
<dbReference type="Proteomes" id="UP000005546">
    <property type="component" value="Unassembled WGS sequence"/>
</dbReference>
<evidence type="ECO:0000256" key="2">
    <source>
        <dbReference type="ARBA" id="ARBA00010529"/>
    </source>
</evidence>
<dbReference type="PROSITE" id="PS00045">
    <property type="entry name" value="HISTONE_LIKE"/>
    <property type="match status" value="1"/>
</dbReference>
<gene>
    <name evidence="6" type="ORF">HMPREF9442_01484</name>
</gene>
<name>F3QTG6_9BACT</name>
<dbReference type="GO" id="GO:0030527">
    <property type="term" value="F:structural constituent of chromatin"/>
    <property type="evidence" value="ECO:0007669"/>
    <property type="project" value="InterPro"/>
</dbReference>
<dbReference type="GO" id="GO:0005829">
    <property type="term" value="C:cytosol"/>
    <property type="evidence" value="ECO:0007669"/>
    <property type="project" value="TreeGrafter"/>
</dbReference>
<evidence type="ECO:0000256" key="3">
    <source>
        <dbReference type="ARBA" id="ARBA00023067"/>
    </source>
</evidence>
<dbReference type="CDD" id="cd13831">
    <property type="entry name" value="HU"/>
    <property type="match status" value="1"/>
</dbReference>
<dbReference type="Gene3D" id="4.10.520.10">
    <property type="entry name" value="IHF-like DNA-binding proteins"/>
    <property type="match status" value="1"/>
</dbReference>
<dbReference type="GO" id="GO:0003677">
    <property type="term" value="F:DNA binding"/>
    <property type="evidence" value="ECO:0007669"/>
    <property type="project" value="UniProtKB-KW"/>
</dbReference>
<organism evidence="6 7">
    <name type="scientific">Paraprevotella xylaniphila YIT 11841</name>
    <dbReference type="NCBI Taxonomy" id="762982"/>
    <lineage>
        <taxon>Bacteria</taxon>
        <taxon>Pseudomonadati</taxon>
        <taxon>Bacteroidota</taxon>
        <taxon>Bacteroidia</taxon>
        <taxon>Bacteroidales</taxon>
        <taxon>Prevotellaceae</taxon>
        <taxon>Paraprevotella</taxon>
    </lineage>
</organism>
<dbReference type="HOGENOM" id="CLU_105066_3_1_10"/>
<evidence type="ECO:0000313" key="6">
    <source>
        <dbReference type="EMBL" id="EGG54691.1"/>
    </source>
</evidence>
<comment type="caution">
    <text evidence="6">The sequence shown here is derived from an EMBL/GenBank/DDBJ whole genome shotgun (WGS) entry which is preliminary data.</text>
</comment>
<dbReference type="SUPFAM" id="SSF47729">
    <property type="entry name" value="IHF-like DNA-binding proteins"/>
    <property type="match status" value="1"/>
</dbReference>
<dbReference type="EMBL" id="AFBR01000036">
    <property type="protein sequence ID" value="EGG54691.1"/>
    <property type="molecule type" value="Genomic_DNA"/>
</dbReference>
<dbReference type="GO" id="GO:1990103">
    <property type="term" value="C:DnaA-HU complex"/>
    <property type="evidence" value="ECO:0007669"/>
    <property type="project" value="UniProtKB-ARBA"/>
</dbReference>
<dbReference type="InterPro" id="IPR020816">
    <property type="entry name" value="Histone-like_DNA-bd_CS"/>
</dbReference>
<evidence type="ECO:0000256" key="5">
    <source>
        <dbReference type="RuleBase" id="RU003939"/>
    </source>
</evidence>
<dbReference type="PANTHER" id="PTHR33175">
    <property type="entry name" value="DNA-BINDING PROTEIN HU"/>
    <property type="match status" value="1"/>
</dbReference>
<dbReference type="FunFam" id="4.10.520.10:FF:000001">
    <property type="entry name" value="DNA-binding protein HU"/>
    <property type="match status" value="1"/>
</dbReference>
<dbReference type="GO" id="GO:0006351">
    <property type="term" value="P:DNA-templated transcription"/>
    <property type="evidence" value="ECO:0007669"/>
    <property type="project" value="UniProtKB-ARBA"/>
</dbReference>
<keyword evidence="7" id="KW-1185">Reference proteome</keyword>
<comment type="function">
    <text evidence="1">Histone-like DNA-binding protein which is capable of wrapping DNA to stabilize it, and thus to prevent its denaturation under extreme environmental conditions.</text>
</comment>
<evidence type="ECO:0000313" key="7">
    <source>
        <dbReference type="Proteomes" id="UP000005546"/>
    </source>
</evidence>
<dbReference type="GO" id="GO:0042802">
    <property type="term" value="F:identical protein binding"/>
    <property type="evidence" value="ECO:0007669"/>
    <property type="project" value="UniProtKB-ARBA"/>
</dbReference>
<protein>
    <submittedName>
        <fullName evidence="6">DNA-binding protein HU-beta</fullName>
    </submittedName>
</protein>
<dbReference type="Pfam" id="PF00216">
    <property type="entry name" value="Bac_DNA_binding"/>
    <property type="match status" value="1"/>
</dbReference>
<keyword evidence="3" id="KW-0226">DNA condensation</keyword>
<dbReference type="STRING" id="762982.HMPREF9442_01484"/>
<dbReference type="PRINTS" id="PR01727">
    <property type="entry name" value="DNABINDINGHU"/>
</dbReference>
<dbReference type="GO" id="GO:1990178">
    <property type="term" value="C:HU-DNA complex"/>
    <property type="evidence" value="ECO:0007669"/>
    <property type="project" value="UniProtKB-ARBA"/>
</dbReference>
<dbReference type="eggNOG" id="COG0776">
    <property type="taxonomic scope" value="Bacteria"/>
</dbReference>
<dbReference type="SMART" id="SM00411">
    <property type="entry name" value="BHL"/>
    <property type="match status" value="1"/>
</dbReference>
<sequence length="107" mass="11459">MIGYKISELLSTKLFHQMNKTELINAIAENAGLNKTDAKKALDATISAISEALKKGDKIALVGFGTFSVSERPARTGINPRTKEQITIAAKKIAKFKAGAELADALQ</sequence>
<evidence type="ECO:0000256" key="1">
    <source>
        <dbReference type="ARBA" id="ARBA00003819"/>
    </source>
</evidence>
<dbReference type="GO" id="GO:0006270">
    <property type="term" value="P:DNA replication initiation"/>
    <property type="evidence" value="ECO:0007669"/>
    <property type="project" value="UniProtKB-ARBA"/>
</dbReference>
<evidence type="ECO:0000256" key="4">
    <source>
        <dbReference type="ARBA" id="ARBA00023125"/>
    </source>
</evidence>
<dbReference type="PANTHER" id="PTHR33175:SF3">
    <property type="entry name" value="DNA-BINDING PROTEIN HU-BETA"/>
    <property type="match status" value="1"/>
</dbReference>
<proteinExistence type="inferred from homology"/>